<protein>
    <recommendedName>
        <fullName evidence="5">PROP1-like PPR domain-containing protein</fullName>
    </recommendedName>
</protein>
<feature type="repeat" description="PPR" evidence="3">
    <location>
        <begin position="376"/>
        <end position="410"/>
    </location>
</feature>
<keyword evidence="7" id="KW-1185">Reference proteome</keyword>
<gene>
    <name evidence="6" type="ORF">SLEP1_g29870</name>
</gene>
<comment type="caution">
    <text evidence="6">The sequence shown here is derived from an EMBL/GenBank/DDBJ whole genome shotgun (WGS) entry which is preliminary data.</text>
</comment>
<evidence type="ECO:0000313" key="6">
    <source>
        <dbReference type="EMBL" id="GKV19641.1"/>
    </source>
</evidence>
<comment type="similarity">
    <text evidence="1">Belongs to the PPR family. P subfamily.</text>
</comment>
<accession>A0AAV5K465</accession>
<sequence length="555" mass="63292">MLRRHLIFKLISTFRPPRSACIHERCYIFSNPLCTIAESSPSAGAGSVAESPEVPTWFNKQKADSTDSDEDFVIPSLASWVESHKLDDHTKVVLFPADEGDTDVNKVCKILKNRYPSYNKVVEELNGIDVRVSNSLIEQLLKRFDNDWMSASVVFTWAKSQTGYGHTPELFDTMVDILGKAKKFSIMWDLVKEMQQLKGYVTLATMSKVMRRLARDGRYSDAIEAFRGLEQFGISQNAEAMNQLMDALVKGDSVEHAYQVFTEFKELIPPTSVCFNILIHGFCRARKLEDAWKIMDEMEKHGYQPDVTSYTCFIESYCREKNFRKVDDVLDEMQRKGCKPNVVACTIIMKARGKAHQITQALEVYEKMKCNGCLPDGPFYRSAIVMLSKAGRLKDAREIFEDMKVQGLRPDVQAYTAMISSLCEHSQEEDALKLLKKMEEDLCKPDLYTYAPLLKMCCRKKRMKVLNFLLSHMLKNDLSIDLGTYALLVKGLCNSGKLEHASSFFKEMVMKGMVPHDSTYKMLVKELGEKNMTEAKQTIENLMRQAKEQNIVLAA</sequence>
<dbReference type="EMBL" id="BPVZ01000053">
    <property type="protein sequence ID" value="GKV19641.1"/>
    <property type="molecule type" value="Genomic_DNA"/>
</dbReference>
<name>A0AAV5K465_9ROSI</name>
<dbReference type="InterPro" id="IPR002885">
    <property type="entry name" value="PPR_rpt"/>
</dbReference>
<feature type="domain" description="PROP1-like PPR" evidence="5">
    <location>
        <begin position="354"/>
        <end position="523"/>
    </location>
</feature>
<keyword evidence="4" id="KW-0175">Coiled coil</keyword>
<feature type="repeat" description="PPR" evidence="3">
    <location>
        <begin position="481"/>
        <end position="515"/>
    </location>
</feature>
<proteinExistence type="inferred from homology"/>
<evidence type="ECO:0000256" key="4">
    <source>
        <dbReference type="SAM" id="Coils"/>
    </source>
</evidence>
<dbReference type="AlphaFoldDB" id="A0AAV5K465"/>
<evidence type="ECO:0000313" key="7">
    <source>
        <dbReference type="Proteomes" id="UP001054252"/>
    </source>
</evidence>
<feature type="repeat" description="PPR" evidence="3">
    <location>
        <begin position="341"/>
        <end position="375"/>
    </location>
</feature>
<dbReference type="InterPro" id="IPR011990">
    <property type="entry name" value="TPR-like_helical_dom_sf"/>
</dbReference>
<dbReference type="Proteomes" id="UP001054252">
    <property type="component" value="Unassembled WGS sequence"/>
</dbReference>
<evidence type="ECO:0000256" key="1">
    <source>
        <dbReference type="ARBA" id="ARBA00007626"/>
    </source>
</evidence>
<evidence type="ECO:0000256" key="3">
    <source>
        <dbReference type="PROSITE-ProRule" id="PRU00708"/>
    </source>
</evidence>
<feature type="repeat" description="PPR" evidence="3">
    <location>
        <begin position="306"/>
        <end position="340"/>
    </location>
</feature>
<organism evidence="6 7">
    <name type="scientific">Rubroshorea leprosula</name>
    <dbReference type="NCBI Taxonomy" id="152421"/>
    <lineage>
        <taxon>Eukaryota</taxon>
        <taxon>Viridiplantae</taxon>
        <taxon>Streptophyta</taxon>
        <taxon>Embryophyta</taxon>
        <taxon>Tracheophyta</taxon>
        <taxon>Spermatophyta</taxon>
        <taxon>Magnoliopsida</taxon>
        <taxon>eudicotyledons</taxon>
        <taxon>Gunneridae</taxon>
        <taxon>Pentapetalae</taxon>
        <taxon>rosids</taxon>
        <taxon>malvids</taxon>
        <taxon>Malvales</taxon>
        <taxon>Dipterocarpaceae</taxon>
        <taxon>Rubroshorea</taxon>
    </lineage>
</organism>
<dbReference type="InterPro" id="IPR033443">
    <property type="entry name" value="PROP1-like_PPR_dom"/>
</dbReference>
<dbReference type="PROSITE" id="PS51375">
    <property type="entry name" value="PPR"/>
    <property type="match status" value="6"/>
</dbReference>
<reference evidence="6 7" key="1">
    <citation type="journal article" date="2021" name="Commun. Biol.">
        <title>The genome of Shorea leprosula (Dipterocarpaceae) highlights the ecological relevance of drought in aseasonal tropical rainforests.</title>
        <authorList>
            <person name="Ng K.K.S."/>
            <person name="Kobayashi M.J."/>
            <person name="Fawcett J.A."/>
            <person name="Hatakeyama M."/>
            <person name="Paape T."/>
            <person name="Ng C.H."/>
            <person name="Ang C.C."/>
            <person name="Tnah L.H."/>
            <person name="Lee C.T."/>
            <person name="Nishiyama T."/>
            <person name="Sese J."/>
            <person name="O'Brien M.J."/>
            <person name="Copetti D."/>
            <person name="Mohd Noor M.I."/>
            <person name="Ong R.C."/>
            <person name="Putra M."/>
            <person name="Sireger I.Z."/>
            <person name="Indrioko S."/>
            <person name="Kosugi Y."/>
            <person name="Izuno A."/>
            <person name="Isagi Y."/>
            <person name="Lee S.L."/>
            <person name="Shimizu K.K."/>
        </authorList>
    </citation>
    <scope>NUCLEOTIDE SEQUENCE [LARGE SCALE GENOMIC DNA]</scope>
    <source>
        <strain evidence="6">214</strain>
    </source>
</reference>
<dbReference type="Gene3D" id="1.25.40.10">
    <property type="entry name" value="Tetratricopeptide repeat domain"/>
    <property type="match status" value="3"/>
</dbReference>
<feature type="coiled-coil region" evidence="4">
    <location>
        <begin position="525"/>
        <end position="552"/>
    </location>
</feature>
<dbReference type="Pfam" id="PF13041">
    <property type="entry name" value="PPR_2"/>
    <property type="match status" value="1"/>
</dbReference>
<dbReference type="SUPFAM" id="SSF48452">
    <property type="entry name" value="TPR-like"/>
    <property type="match status" value="1"/>
</dbReference>
<evidence type="ECO:0000259" key="5">
    <source>
        <dbReference type="Pfam" id="PF17177"/>
    </source>
</evidence>
<dbReference type="PANTHER" id="PTHR47941">
    <property type="entry name" value="PENTATRICOPEPTIDE REPEAT-CONTAINING PROTEIN 3, MITOCHONDRIAL"/>
    <property type="match status" value="1"/>
</dbReference>
<evidence type="ECO:0000256" key="2">
    <source>
        <dbReference type="ARBA" id="ARBA00022737"/>
    </source>
</evidence>
<keyword evidence="2" id="KW-0677">Repeat</keyword>
<feature type="repeat" description="PPR" evidence="3">
    <location>
        <begin position="271"/>
        <end position="305"/>
    </location>
</feature>
<dbReference type="Pfam" id="PF17177">
    <property type="entry name" value="PPR_long"/>
    <property type="match status" value="1"/>
</dbReference>
<feature type="repeat" description="PPR" evidence="3">
    <location>
        <begin position="411"/>
        <end position="445"/>
    </location>
</feature>
<dbReference type="NCBIfam" id="TIGR00756">
    <property type="entry name" value="PPR"/>
    <property type="match status" value="6"/>
</dbReference>